<reference evidence="3 4" key="1">
    <citation type="submission" date="2024-10" db="EMBL/GenBank/DDBJ databases">
        <title>Draft genome assembly of a novel steroid transforming actinomycete isolated from African clawed frog Xenopus laevis.</title>
        <authorList>
            <person name="Bragin E."/>
            <person name="Kollerov V."/>
            <person name="Donova M.V."/>
        </authorList>
    </citation>
    <scope>NUCLEOTIDE SEQUENCE [LARGE SCALE GENOMIC DNA]</scope>
    <source>
        <strain evidence="3 4">MTOC-St3</strain>
    </source>
</reference>
<proteinExistence type="predicted"/>
<feature type="domain" description="Transposase IS110-like N-terminal" evidence="1">
    <location>
        <begin position="6"/>
        <end position="160"/>
    </location>
</feature>
<dbReference type="NCBIfam" id="NF033542">
    <property type="entry name" value="transpos_IS110"/>
    <property type="match status" value="1"/>
</dbReference>
<dbReference type="Pfam" id="PF01548">
    <property type="entry name" value="DEDD_Tnp_IS110"/>
    <property type="match status" value="1"/>
</dbReference>
<dbReference type="PANTHER" id="PTHR33055">
    <property type="entry name" value="TRANSPOSASE FOR INSERTION SEQUENCE ELEMENT IS1111A"/>
    <property type="match status" value="1"/>
</dbReference>
<dbReference type="InterPro" id="IPR003346">
    <property type="entry name" value="Transposase_20"/>
</dbReference>
<dbReference type="Pfam" id="PF02371">
    <property type="entry name" value="Transposase_20"/>
    <property type="match status" value="1"/>
</dbReference>
<protein>
    <submittedName>
        <fullName evidence="3">IS110 family transposase</fullName>
    </submittedName>
</protein>
<gene>
    <name evidence="3" type="ORF">ACGU38_01970</name>
</gene>
<organism evidence="3 4">
    <name type="scientific">Streptomyces rochei</name>
    <name type="common">Streptomyces parvullus</name>
    <dbReference type="NCBI Taxonomy" id="1928"/>
    <lineage>
        <taxon>Bacteria</taxon>
        <taxon>Bacillati</taxon>
        <taxon>Actinomycetota</taxon>
        <taxon>Actinomycetes</taxon>
        <taxon>Kitasatosporales</taxon>
        <taxon>Streptomycetaceae</taxon>
        <taxon>Streptomyces</taxon>
        <taxon>Streptomyces rochei group</taxon>
    </lineage>
</organism>
<name>A0ABW7DTF2_STRRO</name>
<dbReference type="EMBL" id="JBIENY010000030">
    <property type="protein sequence ID" value="MFG6294128.1"/>
    <property type="molecule type" value="Genomic_DNA"/>
</dbReference>
<evidence type="ECO:0000259" key="1">
    <source>
        <dbReference type="Pfam" id="PF01548"/>
    </source>
</evidence>
<feature type="domain" description="Transposase IS116/IS110/IS902 C-terminal" evidence="2">
    <location>
        <begin position="266"/>
        <end position="351"/>
    </location>
</feature>
<dbReference type="PANTHER" id="PTHR33055:SF3">
    <property type="entry name" value="PUTATIVE TRANSPOSASE FOR IS117-RELATED"/>
    <property type="match status" value="1"/>
</dbReference>
<dbReference type="Proteomes" id="UP001605990">
    <property type="component" value="Unassembled WGS sequence"/>
</dbReference>
<dbReference type="InterPro" id="IPR002525">
    <property type="entry name" value="Transp_IS110-like_N"/>
</dbReference>
<evidence type="ECO:0000313" key="4">
    <source>
        <dbReference type="Proteomes" id="UP001605990"/>
    </source>
</evidence>
<evidence type="ECO:0000313" key="3">
    <source>
        <dbReference type="EMBL" id="MFG6294128.1"/>
    </source>
</evidence>
<keyword evidence="4" id="KW-1185">Reference proteome</keyword>
<dbReference type="InterPro" id="IPR047650">
    <property type="entry name" value="Transpos_IS110"/>
</dbReference>
<evidence type="ECO:0000259" key="2">
    <source>
        <dbReference type="Pfam" id="PF02371"/>
    </source>
</evidence>
<accession>A0ABW7DTF2</accession>
<dbReference type="RefSeq" id="WP_394392696.1">
    <property type="nucleotide sequence ID" value="NZ_JBIENY010000030.1"/>
</dbReference>
<comment type="caution">
    <text evidence="3">The sequence shown here is derived from an EMBL/GenBank/DDBJ whole genome shotgun (WGS) entry which is preliminary data.</text>
</comment>
<sequence length="396" mass="43795">MPEIWAGLDIGKKHHHAVVIDADGKRLLSRRVMNDETELLQLIGDVLEISRDVLWAVDINTGIAALAVGLLLNHGQPVAYLTGRTIHQASTTYRGEGKTDARDAFIIADQARIRRDVSLLRPGDDIALDLRLLTARRLDVVHDRTRQINRLRAQLLEFFPALERALDLTKKGPVVLLTAYQTPAVIRRMGVRRLETWLRNRKVQRAGALAAAAVEAAQAQMTALRGEELGAELVGRLARSVVAHNDEVAELDARIGVRFRQHRDAEIILSLPGMGTTTGAEFIAATGGDLSAFATPDRLAGFAGLAPVPWDSGKVSGNLRRPRRYHRGLQRALYLSTQVSVFFCLVSKAYYDRKRKEGKGHKQAVIALARRRVNVLWAMIRDQTPFQVAPAHVIAG</sequence>